<accession>A0AAE0HJC8</accession>
<feature type="compositionally biased region" description="Polar residues" evidence="1">
    <location>
        <begin position="312"/>
        <end position="322"/>
    </location>
</feature>
<feature type="compositionally biased region" description="Polar residues" evidence="1">
    <location>
        <begin position="162"/>
        <end position="173"/>
    </location>
</feature>
<protein>
    <submittedName>
        <fullName evidence="2">Uncharacterized protein</fullName>
    </submittedName>
</protein>
<feature type="compositionally biased region" description="Polar residues" evidence="1">
    <location>
        <begin position="126"/>
        <end position="146"/>
    </location>
</feature>
<comment type="caution">
    <text evidence="2">The sequence shown here is derived from an EMBL/GenBank/DDBJ whole genome shotgun (WGS) entry which is preliminary data.</text>
</comment>
<feature type="region of interest" description="Disordered" evidence="1">
    <location>
        <begin position="108"/>
        <end position="177"/>
    </location>
</feature>
<gene>
    <name evidence="2" type="ORF">B0H64DRAFT_457970</name>
</gene>
<keyword evidence="3" id="KW-1185">Reference proteome</keyword>
<dbReference type="RefSeq" id="XP_062661157.1">
    <property type="nucleotide sequence ID" value="XM_062807400.1"/>
</dbReference>
<feature type="region of interest" description="Disordered" evidence="1">
    <location>
        <begin position="484"/>
        <end position="506"/>
    </location>
</feature>
<dbReference type="Proteomes" id="UP001278766">
    <property type="component" value="Unassembled WGS sequence"/>
</dbReference>
<name>A0AAE0HJC8_9PEZI</name>
<sequence length="506" mass="55936">EIWISKAGSCRIEILTLINDKLPDAESLDPSIMSAIANLASDCPVWKHTGLDLRTNHASHAQPRQGHAHASYFLRHPDLSSEMIAHPNIPSAQFQGLRCEANYSFKSSKKGNRIRTGTPKPPITEPLNSSQDMESTSQNHTYSLRSNPKRSKKAAVAAQEEVGNTNPPSTSESPFPDYQQEDIESLVAEAIADMACVLDFAFRKLIGVRGISPGMRTIKNLASPSLTEIAPAVWDLQYLQTMSVHAQIIPSIATGIARLKNARSASLREKLNNLTHQTTLGIDGQEFADSEADATDEIQPEPIKRPFATKQGGENTGTKARPQQLNYAGQELEIPTVCVDEDGNGTRVAMESYGLEPDYDPYVVFPGAPFETGHLEIDTLLQMDESYMSSDQVSPSDDWTHSSEGDYFYTDGQGNVYPIEKQENSEGDHSIDWPSASQLVDSDGYSQQHDEDLEELWDQAANQAYIMSYEDGFPVSGVHTRPNDAINQPFLPPYPDDTPHDNWAWE</sequence>
<organism evidence="2 3">
    <name type="scientific">Chaetomium fimeti</name>
    <dbReference type="NCBI Taxonomy" id="1854472"/>
    <lineage>
        <taxon>Eukaryota</taxon>
        <taxon>Fungi</taxon>
        <taxon>Dikarya</taxon>
        <taxon>Ascomycota</taxon>
        <taxon>Pezizomycotina</taxon>
        <taxon>Sordariomycetes</taxon>
        <taxon>Sordariomycetidae</taxon>
        <taxon>Sordariales</taxon>
        <taxon>Chaetomiaceae</taxon>
        <taxon>Chaetomium</taxon>
    </lineage>
</organism>
<feature type="non-terminal residue" evidence="2">
    <location>
        <position position="506"/>
    </location>
</feature>
<evidence type="ECO:0000256" key="1">
    <source>
        <dbReference type="SAM" id="MobiDB-lite"/>
    </source>
</evidence>
<reference evidence="2" key="2">
    <citation type="submission" date="2023-06" db="EMBL/GenBank/DDBJ databases">
        <authorList>
            <consortium name="Lawrence Berkeley National Laboratory"/>
            <person name="Haridas S."/>
            <person name="Hensen N."/>
            <person name="Bonometti L."/>
            <person name="Westerberg I."/>
            <person name="Brannstrom I.O."/>
            <person name="Guillou S."/>
            <person name="Cros-Aarteil S."/>
            <person name="Calhoun S."/>
            <person name="Kuo A."/>
            <person name="Mondo S."/>
            <person name="Pangilinan J."/>
            <person name="Riley R."/>
            <person name="Labutti K."/>
            <person name="Andreopoulos B."/>
            <person name="Lipzen A."/>
            <person name="Chen C."/>
            <person name="Yanf M."/>
            <person name="Daum C."/>
            <person name="Ng V."/>
            <person name="Clum A."/>
            <person name="Steindorff A."/>
            <person name="Ohm R."/>
            <person name="Martin F."/>
            <person name="Silar P."/>
            <person name="Natvig D."/>
            <person name="Lalanne C."/>
            <person name="Gautier V."/>
            <person name="Ament-Velasquez S.L."/>
            <person name="Kruys A."/>
            <person name="Hutchinson M.I."/>
            <person name="Powell A.J."/>
            <person name="Barry K."/>
            <person name="Miller A.N."/>
            <person name="Grigoriev I.V."/>
            <person name="Debuchy R."/>
            <person name="Gladieux P."/>
            <person name="Thoren M.H."/>
            <person name="Johannesson H."/>
        </authorList>
    </citation>
    <scope>NUCLEOTIDE SEQUENCE</scope>
    <source>
        <strain evidence="2">CBS 168.71</strain>
    </source>
</reference>
<proteinExistence type="predicted"/>
<reference evidence="2" key="1">
    <citation type="journal article" date="2023" name="Mol. Phylogenet. Evol.">
        <title>Genome-scale phylogeny and comparative genomics of the fungal order Sordariales.</title>
        <authorList>
            <person name="Hensen N."/>
            <person name="Bonometti L."/>
            <person name="Westerberg I."/>
            <person name="Brannstrom I.O."/>
            <person name="Guillou S."/>
            <person name="Cros-Aarteil S."/>
            <person name="Calhoun S."/>
            <person name="Haridas S."/>
            <person name="Kuo A."/>
            <person name="Mondo S."/>
            <person name="Pangilinan J."/>
            <person name="Riley R."/>
            <person name="LaButti K."/>
            <person name="Andreopoulos B."/>
            <person name="Lipzen A."/>
            <person name="Chen C."/>
            <person name="Yan M."/>
            <person name="Daum C."/>
            <person name="Ng V."/>
            <person name="Clum A."/>
            <person name="Steindorff A."/>
            <person name="Ohm R.A."/>
            <person name="Martin F."/>
            <person name="Silar P."/>
            <person name="Natvig D.O."/>
            <person name="Lalanne C."/>
            <person name="Gautier V."/>
            <person name="Ament-Velasquez S.L."/>
            <person name="Kruys A."/>
            <person name="Hutchinson M.I."/>
            <person name="Powell A.J."/>
            <person name="Barry K."/>
            <person name="Miller A.N."/>
            <person name="Grigoriev I.V."/>
            <person name="Debuchy R."/>
            <person name="Gladieux P."/>
            <person name="Hiltunen Thoren M."/>
            <person name="Johannesson H."/>
        </authorList>
    </citation>
    <scope>NUCLEOTIDE SEQUENCE</scope>
    <source>
        <strain evidence="2">CBS 168.71</strain>
    </source>
</reference>
<dbReference type="GeneID" id="87844348"/>
<feature type="region of interest" description="Disordered" evidence="1">
    <location>
        <begin position="294"/>
        <end position="322"/>
    </location>
</feature>
<feature type="region of interest" description="Disordered" evidence="1">
    <location>
        <begin position="423"/>
        <end position="451"/>
    </location>
</feature>
<evidence type="ECO:0000313" key="2">
    <source>
        <dbReference type="EMBL" id="KAK3297643.1"/>
    </source>
</evidence>
<feature type="compositionally biased region" description="Polar residues" evidence="1">
    <location>
        <begin position="435"/>
        <end position="447"/>
    </location>
</feature>
<dbReference type="AlphaFoldDB" id="A0AAE0HJC8"/>
<evidence type="ECO:0000313" key="3">
    <source>
        <dbReference type="Proteomes" id="UP001278766"/>
    </source>
</evidence>
<dbReference type="EMBL" id="JAUEPN010000003">
    <property type="protein sequence ID" value="KAK3297643.1"/>
    <property type="molecule type" value="Genomic_DNA"/>
</dbReference>